<gene>
    <name evidence="2" type="primary">tgmB</name>
    <name evidence="2" type="ORF">GCM10009760_26130</name>
</gene>
<dbReference type="Proteomes" id="UP001422759">
    <property type="component" value="Unassembled WGS sequence"/>
</dbReference>
<accession>A0ABP5L9E8</accession>
<dbReference type="Pfam" id="PF21068">
    <property type="entry name" value="ATPgraspMvdD"/>
    <property type="match status" value="1"/>
</dbReference>
<proteinExistence type="predicted"/>
<dbReference type="InterPro" id="IPR048936">
    <property type="entry name" value="MvdD-like_ATPgrasp"/>
</dbReference>
<name>A0ABP5L9E8_9ACTN</name>
<dbReference type="PANTHER" id="PTHR21621">
    <property type="entry name" value="RIBOSOMAL PROTEIN S6 MODIFICATION PROTEIN"/>
    <property type="match status" value="1"/>
</dbReference>
<evidence type="ECO:0000313" key="3">
    <source>
        <dbReference type="Proteomes" id="UP001422759"/>
    </source>
</evidence>
<feature type="domain" description="MvdD-like pre-ATP grasp" evidence="1">
    <location>
        <begin position="9"/>
        <end position="125"/>
    </location>
</feature>
<comment type="caution">
    <text evidence="2">The sequence shown here is derived from an EMBL/GenBank/DDBJ whole genome shotgun (WGS) entry which is preliminary data.</text>
</comment>
<dbReference type="NCBIfam" id="TIGR04187">
    <property type="entry name" value="GRASP_SAV_5884"/>
    <property type="match status" value="1"/>
</dbReference>
<protein>
    <submittedName>
        <fullName evidence="2">ATP-grasp ribosomal peptide maturase</fullName>
    </submittedName>
</protein>
<evidence type="ECO:0000259" key="1">
    <source>
        <dbReference type="Pfam" id="PF21068"/>
    </source>
</evidence>
<reference evidence="3" key="1">
    <citation type="journal article" date="2019" name="Int. J. Syst. Evol. Microbiol.">
        <title>The Global Catalogue of Microorganisms (GCM) 10K type strain sequencing project: providing services to taxonomists for standard genome sequencing and annotation.</title>
        <authorList>
            <consortium name="The Broad Institute Genomics Platform"/>
            <consortium name="The Broad Institute Genome Sequencing Center for Infectious Disease"/>
            <person name="Wu L."/>
            <person name="Ma J."/>
        </authorList>
    </citation>
    <scope>NUCLEOTIDE SEQUENCE [LARGE SCALE GENOMIC DNA]</scope>
    <source>
        <strain evidence="3">JCM 14560</strain>
    </source>
</reference>
<dbReference type="EMBL" id="BAAANT010000012">
    <property type="protein sequence ID" value="GAA2141691.1"/>
    <property type="molecule type" value="Genomic_DNA"/>
</dbReference>
<dbReference type="Gene3D" id="3.30.470.20">
    <property type="entry name" value="ATP-grasp fold, B domain"/>
    <property type="match status" value="1"/>
</dbReference>
<dbReference type="SUPFAM" id="SSF56059">
    <property type="entry name" value="Glutathione synthetase ATP-binding domain-like"/>
    <property type="match status" value="1"/>
</dbReference>
<dbReference type="RefSeq" id="WP_344464247.1">
    <property type="nucleotide sequence ID" value="NZ_BAAANT010000012.1"/>
</dbReference>
<keyword evidence="3" id="KW-1185">Reference proteome</keyword>
<sequence>MAGDRHRAVLVLTNSYDVTADVVLRILADRRVPVVRVDPGADLHAGALLTAHYSTGEQRGTLCTSSRVLDLCNVRSVWVRRPSPHEAPPGMAEHDAKFAGAQAFWGTGGILASLPGAHYVNHPWCIRNAEYKPVQLAVASRSEFLIPDTVITADPGEARRFCADQPGGAVYKPIWDSRYRDAEGTAQQVWVRGVDPAEITDAVSACPHLFQAKVSKLFDVRVTVVGTRLFGVRIDSPDLDWRHRQALMTCTPVEIPESVARSVVAYLGELRLTYGAFDFAVTAAGDWYFLECNPNGQWAWQPAETTDGIAHALADQLEKGPDT</sequence>
<evidence type="ECO:0000313" key="2">
    <source>
        <dbReference type="EMBL" id="GAA2141691.1"/>
    </source>
</evidence>
<organism evidence="2 3">
    <name type="scientific">Kitasatospora kazusensis</name>
    <dbReference type="NCBI Taxonomy" id="407974"/>
    <lineage>
        <taxon>Bacteria</taxon>
        <taxon>Bacillati</taxon>
        <taxon>Actinomycetota</taxon>
        <taxon>Actinomycetes</taxon>
        <taxon>Kitasatosporales</taxon>
        <taxon>Streptomycetaceae</taxon>
        <taxon>Kitasatospora</taxon>
    </lineage>
</organism>
<dbReference type="InterPro" id="IPR026449">
    <property type="entry name" value="GRASP_SAV_5884"/>
</dbReference>
<dbReference type="PANTHER" id="PTHR21621:SF0">
    <property type="entry name" value="BETA-CITRYLGLUTAMATE SYNTHASE B-RELATED"/>
    <property type="match status" value="1"/>
</dbReference>